<evidence type="ECO:0000313" key="14">
    <source>
        <dbReference type="Proteomes" id="UP001519343"/>
    </source>
</evidence>
<dbReference type="InterPro" id="IPR051268">
    <property type="entry name" value="Type-I_R_enzyme_R_subunit"/>
</dbReference>
<name>A0ABS4GPU4_9BACL</name>
<protein>
    <recommendedName>
        <fullName evidence="11">Type I restriction enzyme endonuclease subunit</fullName>
        <shortName evidence="11">R protein</shortName>
        <ecNumber evidence="11">3.1.21.3</ecNumber>
    </recommendedName>
    <alternativeName>
        <fullName evidence="11">Type-1 restriction enzyme R protein</fullName>
    </alternativeName>
</protein>
<evidence type="ECO:0000256" key="11">
    <source>
        <dbReference type="RuleBase" id="RU364115"/>
    </source>
</evidence>
<dbReference type="CDD" id="cd18800">
    <property type="entry name" value="SF2_C_EcoR124I-like"/>
    <property type="match status" value="1"/>
</dbReference>
<dbReference type="Pfam" id="PF22679">
    <property type="entry name" value="T1R_D3-like"/>
    <property type="match status" value="1"/>
</dbReference>
<dbReference type="InterPro" id="IPR055180">
    <property type="entry name" value="HsdR_RecA-like_helicase_dom_2"/>
</dbReference>
<evidence type="ECO:0000259" key="12">
    <source>
        <dbReference type="PROSITE" id="PS51192"/>
    </source>
</evidence>
<keyword evidence="7" id="KW-0255">Endonuclease</keyword>
<dbReference type="Pfam" id="PF18766">
    <property type="entry name" value="SWI2_SNF2"/>
    <property type="match status" value="1"/>
</dbReference>
<dbReference type="InterPro" id="IPR022625">
    <property type="entry name" value="TypeI_RM_Rsu_C"/>
</dbReference>
<dbReference type="Proteomes" id="UP001519343">
    <property type="component" value="Unassembled WGS sequence"/>
</dbReference>
<evidence type="ECO:0000313" key="13">
    <source>
        <dbReference type="EMBL" id="MBP1932297.1"/>
    </source>
</evidence>
<dbReference type="InterPro" id="IPR004473">
    <property type="entry name" value="Restrct_endonuc_typeI_HsdR"/>
</dbReference>
<dbReference type="Gene3D" id="1.20.58.910">
    <property type="match status" value="1"/>
</dbReference>
<evidence type="ECO:0000256" key="1">
    <source>
        <dbReference type="ARBA" id="ARBA00000851"/>
    </source>
</evidence>
<comment type="caution">
    <text evidence="13">The sequence shown here is derived from an EMBL/GenBank/DDBJ whole genome shotgun (WGS) entry which is preliminary data.</text>
</comment>
<evidence type="ECO:0000256" key="4">
    <source>
        <dbReference type="ARBA" id="ARBA00022722"/>
    </source>
</evidence>
<dbReference type="PANTHER" id="PTHR30195:SF16">
    <property type="entry name" value="TYPE I RESTRICTION ENZYME ENDONUCLEASE SUBUNIT"/>
    <property type="match status" value="1"/>
</dbReference>
<comment type="subunit">
    <text evidence="3 11">The type I restriction/modification system is composed of three polypeptides R, M and S.</text>
</comment>
<keyword evidence="8 11" id="KW-0378">Hydrolase</keyword>
<evidence type="ECO:0000256" key="8">
    <source>
        <dbReference type="ARBA" id="ARBA00022801"/>
    </source>
</evidence>
<keyword evidence="6 11" id="KW-0680">Restriction system</keyword>
<accession>A0ABS4GPU4</accession>
<evidence type="ECO:0000256" key="10">
    <source>
        <dbReference type="ARBA" id="ARBA00023125"/>
    </source>
</evidence>
<dbReference type="CDD" id="cd22332">
    <property type="entry name" value="HsdR_N"/>
    <property type="match status" value="1"/>
</dbReference>
<sequence length="917" mass="107261">MAYQPEAELEKKLHTQLVNQGYKAVKIADYDALLANFKQQLNLFNEHKLNGRPITDIEFKRILTLIEGKSIYESAKILRDKLLIEREDGTQLYVELLNTKEWCKNLFQVTTQTTVSGKYTNRYDVTILINGLPLVQIELKRRGLDFKEAFNQIQRYRRHTFPGLYRFLQIFIVSNGVDTKYFSNSDYDIQFGFTFFWTDENNELITNLQDFASAFLKTCHIAKILSRYMVINDTDKALMVMRPYQAYAVEALVQRATETNNNGFIWHTTGSGKTLTSFKAGQILADEESIKKVFFLVDRQDLDSQTISEFNKFQKGSVDRTDETSILIDQIKDPMKRFIVTTIQKMNHAIKSPKYAKIMEPYKQEHVVFIIDECHRSQFGDMRKQIDRHFKNAQYFGFTGTPRFVENKSQDGRTTADLFGKCLHHYLIKDAIRDGNVLGFSVEYIRTFNAHIDENDQTKIQAIDTDEVWHDERRLNLVADHILNNHGSRSKSKGYCAMFAVDSIPTLMKYYDIFKQKNHDLKIAGIYSYGQNEESDGTEEHSREALDRMISDYNKMYDTDFSTDSWDRYFSDVSKKVKNAQIDILLVVRMFLTGFDSKPLNTLYVDKNMVYHDLLQAYSRTNRVEKATKPYGNIVCYRNLKDNTDDAIKLFSRTDNVNTVLMGSYDEYLKAFREAVKKLREIAVIPEEVDELEREEDKRHFIIAFKNVTKLLQRLQSFSDFEFDESELKISQQSYEDYKSKYFKVYEDFKRREVPKESILHDIDFELELMHTDRINVGYILNLIANLSTEDKESRDREIRFIKQELDHASDPKLRLKIELIKNFLDKVAPALQSNESVIDAYNRYEAEMSEQELTKFAQEVEIEDTVLREQVATYEYSTLIDKGSIMDSLSGTFLKKNKAIKAITTFIHEFAEKYGA</sequence>
<evidence type="ECO:0000256" key="6">
    <source>
        <dbReference type="ARBA" id="ARBA00022747"/>
    </source>
</evidence>
<dbReference type="PROSITE" id="PS51192">
    <property type="entry name" value="HELICASE_ATP_BIND_1"/>
    <property type="match status" value="1"/>
</dbReference>
<dbReference type="Pfam" id="PF12008">
    <property type="entry name" value="EcoR124_C"/>
    <property type="match status" value="1"/>
</dbReference>
<keyword evidence="9 11" id="KW-0067">ATP-binding</keyword>
<reference evidence="13 14" key="1">
    <citation type="submission" date="2021-03" db="EMBL/GenBank/DDBJ databases">
        <title>Genomic Encyclopedia of Type Strains, Phase IV (KMG-IV): sequencing the most valuable type-strain genomes for metagenomic binning, comparative biology and taxonomic classification.</title>
        <authorList>
            <person name="Goeker M."/>
        </authorList>
    </citation>
    <scope>NUCLEOTIDE SEQUENCE [LARGE SCALE GENOMIC DNA]</scope>
    <source>
        <strain evidence="13 14">DSM 24738</strain>
    </source>
</reference>
<evidence type="ECO:0000256" key="9">
    <source>
        <dbReference type="ARBA" id="ARBA00022840"/>
    </source>
</evidence>
<evidence type="ECO:0000256" key="3">
    <source>
        <dbReference type="ARBA" id="ARBA00011296"/>
    </source>
</evidence>
<gene>
    <name evidence="13" type="ORF">J2Z37_002298</name>
</gene>
<dbReference type="EMBL" id="JAGGKT010000006">
    <property type="protein sequence ID" value="MBP1932297.1"/>
    <property type="molecule type" value="Genomic_DNA"/>
</dbReference>
<dbReference type="InterPro" id="IPR007409">
    <property type="entry name" value="Restrct_endonuc_type1_HsdR_N"/>
</dbReference>
<dbReference type="EC" id="3.1.21.3" evidence="11"/>
<dbReference type="InterPro" id="IPR040980">
    <property type="entry name" value="SWI2_SNF2"/>
</dbReference>
<evidence type="ECO:0000256" key="2">
    <source>
        <dbReference type="ARBA" id="ARBA00008598"/>
    </source>
</evidence>
<keyword evidence="5 11" id="KW-0547">Nucleotide-binding</keyword>
<dbReference type="CDD" id="cd18030">
    <property type="entry name" value="DEXHc_RE_I_HsdR"/>
    <property type="match status" value="1"/>
</dbReference>
<feature type="domain" description="Helicase ATP-binding" evidence="12">
    <location>
        <begin position="254"/>
        <end position="402"/>
    </location>
</feature>
<dbReference type="Gene3D" id="3.40.50.300">
    <property type="entry name" value="P-loop containing nucleotide triphosphate hydrolases"/>
    <property type="match status" value="2"/>
</dbReference>
<keyword evidence="10 11" id="KW-0238">DNA-binding</keyword>
<dbReference type="SMART" id="SM00487">
    <property type="entry name" value="DEXDc"/>
    <property type="match status" value="1"/>
</dbReference>
<keyword evidence="14" id="KW-1185">Reference proteome</keyword>
<evidence type="ECO:0000256" key="7">
    <source>
        <dbReference type="ARBA" id="ARBA00022759"/>
    </source>
</evidence>
<evidence type="ECO:0000256" key="5">
    <source>
        <dbReference type="ARBA" id="ARBA00022741"/>
    </source>
</evidence>
<proteinExistence type="inferred from homology"/>
<comment type="similarity">
    <text evidence="2 11">Belongs to the HsdR family.</text>
</comment>
<dbReference type="InterPro" id="IPR014001">
    <property type="entry name" value="Helicase_ATP-bd"/>
</dbReference>
<comment type="function">
    <text evidence="11">Subunit R is required for both nuclease and ATPase activities, but not for modification.</text>
</comment>
<comment type="catalytic activity">
    <reaction evidence="1 11">
        <text>Endonucleolytic cleavage of DNA to give random double-stranded fragments with terminal 5'-phosphates, ATP is simultaneously hydrolyzed.</text>
        <dbReference type="EC" id="3.1.21.3"/>
    </reaction>
</comment>
<dbReference type="PANTHER" id="PTHR30195">
    <property type="entry name" value="TYPE I SITE-SPECIFIC DEOXYRIBONUCLEASE PROTEIN SUBUNIT M AND R"/>
    <property type="match status" value="1"/>
</dbReference>
<dbReference type="RefSeq" id="WP_209810356.1">
    <property type="nucleotide sequence ID" value="NZ_JAGGKT010000006.1"/>
</dbReference>
<dbReference type="InterPro" id="IPR027417">
    <property type="entry name" value="P-loop_NTPase"/>
</dbReference>
<dbReference type="Pfam" id="PF04313">
    <property type="entry name" value="HSDR_N"/>
    <property type="match status" value="1"/>
</dbReference>
<dbReference type="NCBIfam" id="TIGR00348">
    <property type="entry name" value="hsdR"/>
    <property type="match status" value="1"/>
</dbReference>
<organism evidence="13 14">
    <name type="scientific">Ammoniphilus resinae</name>
    <dbReference type="NCBI Taxonomy" id="861532"/>
    <lineage>
        <taxon>Bacteria</taxon>
        <taxon>Bacillati</taxon>
        <taxon>Bacillota</taxon>
        <taxon>Bacilli</taxon>
        <taxon>Bacillales</taxon>
        <taxon>Paenibacillaceae</taxon>
        <taxon>Aneurinibacillus group</taxon>
        <taxon>Ammoniphilus</taxon>
    </lineage>
</organism>
<dbReference type="GO" id="GO:0009035">
    <property type="term" value="F:type I site-specific deoxyribonuclease activity"/>
    <property type="evidence" value="ECO:0007669"/>
    <property type="project" value="UniProtKB-EC"/>
</dbReference>
<keyword evidence="4" id="KW-0540">Nuclease</keyword>
<dbReference type="Gene3D" id="3.90.1570.50">
    <property type="match status" value="1"/>
</dbReference>
<dbReference type="SUPFAM" id="SSF52540">
    <property type="entry name" value="P-loop containing nucleoside triphosphate hydrolases"/>
    <property type="match status" value="1"/>
</dbReference>